<protein>
    <submittedName>
        <fullName evidence="7">Stomatin-2</fullName>
    </submittedName>
</protein>
<dbReference type="GO" id="GO:0009898">
    <property type="term" value="C:cytoplasmic side of plasma membrane"/>
    <property type="evidence" value="ECO:0007669"/>
    <property type="project" value="UniProtKB-ARBA"/>
</dbReference>
<dbReference type="SMART" id="SM00244">
    <property type="entry name" value="PHB"/>
    <property type="match status" value="1"/>
</dbReference>
<comment type="subcellular location">
    <subcellularLocation>
        <location evidence="1">Membrane</location>
    </subcellularLocation>
</comment>
<dbReference type="SUPFAM" id="SSF117892">
    <property type="entry name" value="Band 7/SPFH domain"/>
    <property type="match status" value="1"/>
</dbReference>
<dbReference type="FunFam" id="3.30.479.30:FF:000004">
    <property type="entry name" value="Putative membrane protease family, stomatin"/>
    <property type="match status" value="1"/>
</dbReference>
<evidence type="ECO:0000313" key="8">
    <source>
        <dbReference type="EnsemblMetazoa" id="KAF7493504.1"/>
    </source>
</evidence>
<reference evidence="8" key="3">
    <citation type="submission" date="2022-06" db="UniProtKB">
        <authorList>
            <consortium name="EnsemblMetazoa"/>
        </authorList>
    </citation>
    <scope>IDENTIFICATION</scope>
</reference>
<dbReference type="Gene3D" id="3.30.479.30">
    <property type="entry name" value="Band 7 domain"/>
    <property type="match status" value="1"/>
</dbReference>
<dbReference type="PANTHER" id="PTHR10264">
    <property type="entry name" value="BAND 7 PROTEIN-RELATED"/>
    <property type="match status" value="1"/>
</dbReference>
<dbReference type="InterPro" id="IPR043202">
    <property type="entry name" value="Band-7_stomatin-like"/>
</dbReference>
<feature type="region of interest" description="Disordered" evidence="4">
    <location>
        <begin position="86"/>
        <end position="106"/>
    </location>
</feature>
<dbReference type="Gene3D" id="6.10.250.2090">
    <property type="match status" value="1"/>
</dbReference>
<evidence type="ECO:0000313" key="7">
    <source>
        <dbReference type="EMBL" id="KAF7493504.1"/>
    </source>
</evidence>
<dbReference type="AlphaFoldDB" id="A0A834RBL5"/>
<evidence type="ECO:0000256" key="4">
    <source>
        <dbReference type="SAM" id="MobiDB-lite"/>
    </source>
</evidence>
<feature type="transmembrane region" description="Helical" evidence="5">
    <location>
        <begin position="176"/>
        <end position="199"/>
    </location>
</feature>
<evidence type="ECO:0000313" key="9">
    <source>
        <dbReference type="Proteomes" id="UP000070412"/>
    </source>
</evidence>
<organism evidence="7">
    <name type="scientific">Sarcoptes scabiei</name>
    <name type="common">Itch mite</name>
    <name type="synonym">Acarus scabiei</name>
    <dbReference type="NCBI Taxonomy" id="52283"/>
    <lineage>
        <taxon>Eukaryota</taxon>
        <taxon>Metazoa</taxon>
        <taxon>Ecdysozoa</taxon>
        <taxon>Arthropoda</taxon>
        <taxon>Chelicerata</taxon>
        <taxon>Arachnida</taxon>
        <taxon>Acari</taxon>
        <taxon>Acariformes</taxon>
        <taxon>Sarcoptiformes</taxon>
        <taxon>Astigmata</taxon>
        <taxon>Psoroptidia</taxon>
        <taxon>Sarcoptoidea</taxon>
        <taxon>Sarcoptidae</taxon>
        <taxon>Sarcoptinae</taxon>
        <taxon>Sarcoptes</taxon>
    </lineage>
</organism>
<evidence type="ECO:0000256" key="2">
    <source>
        <dbReference type="ARBA" id="ARBA00008164"/>
    </source>
</evidence>
<dbReference type="PANTHER" id="PTHR10264:SF127">
    <property type="entry name" value="PODOCIN"/>
    <property type="match status" value="1"/>
</dbReference>
<dbReference type="OrthoDB" id="2105077at2759"/>
<evidence type="ECO:0000256" key="3">
    <source>
        <dbReference type="ARBA" id="ARBA00023136"/>
    </source>
</evidence>
<dbReference type="Proteomes" id="UP000070412">
    <property type="component" value="Unassembled WGS sequence"/>
</dbReference>
<accession>A0A834RBL5</accession>
<dbReference type="EnsemblMetazoa" id="SSS_3154s_mrna">
    <property type="protein sequence ID" value="KAF7493504.1"/>
    <property type="gene ID" value="SSS_3154"/>
</dbReference>
<dbReference type="InterPro" id="IPR001107">
    <property type="entry name" value="Band_7"/>
</dbReference>
<sequence>MKSYDMDLVIKDFRTPESARNTITNNPIHCNPSGRRFQNHLNCPFHNHHSRHHNHNDTFCTLLRLNEKESFFTKGLRMDADQHHHHYNHHSHNLNHHPKQQQQSYQNRTNFGTEKDNYLIDDRSRRQSTISSLFDVDFNQNDSPLPPLSPPLCDLNQYSSTELLRNHRKEDEKNGLLHRIFIILSYLLILSTFPFSLIFCFKIVQEYERAVIFRLGKLIGGGCKGPGLLFILPCVDDYSIVDLRTITYDIPPQEILTKDSITVTVDAVLYFRIWLPTIAVSNVHDYCQATQLLTSVTLRNILGTKSLSEILHDPRKIAYNMSCLVDEITKSWGVKIERVEIKDVRLPDSLQRSMAIEAEATREARSKIIAAEGDLKSSFGIKEAANILATEPISLQLRYMQNIALNAFEKNTLVLFPVPIPMII</sequence>
<gene>
    <name evidence="7" type="ORF">SSS_3154</name>
</gene>
<reference evidence="7" key="2">
    <citation type="submission" date="2020-01" db="EMBL/GenBank/DDBJ databases">
        <authorList>
            <person name="Korhonen P.K.K."/>
            <person name="Guangxu M.G."/>
            <person name="Wang T.W."/>
            <person name="Stroehlein A.J.S."/>
            <person name="Young N.D."/>
            <person name="Ang C.-S.A."/>
            <person name="Fernando D.W.F."/>
            <person name="Lu H.L."/>
            <person name="Taylor S.T."/>
            <person name="Ehtesham M.E.M."/>
            <person name="Najaraj S.H.N."/>
            <person name="Harsha G.H.G."/>
            <person name="Madugundu A.M."/>
            <person name="Renuse S.R."/>
            <person name="Holt D.H."/>
            <person name="Pandey A.P."/>
            <person name="Papenfuss A.P."/>
            <person name="Gasser R.B.G."/>
            <person name="Fischer K.F."/>
        </authorList>
    </citation>
    <scope>NUCLEOTIDE SEQUENCE</scope>
    <source>
        <strain evidence="7">SSS_KF_BRIS2020</strain>
    </source>
</reference>
<keyword evidence="5" id="KW-1133">Transmembrane helix</keyword>
<proteinExistence type="inferred from homology"/>
<dbReference type="InterPro" id="IPR036013">
    <property type="entry name" value="Band_7/SPFH_dom_sf"/>
</dbReference>
<keyword evidence="5" id="KW-0812">Transmembrane</keyword>
<evidence type="ECO:0000256" key="1">
    <source>
        <dbReference type="ARBA" id="ARBA00004370"/>
    </source>
</evidence>
<dbReference type="Pfam" id="PF01145">
    <property type="entry name" value="Band_7"/>
    <property type="match status" value="1"/>
</dbReference>
<evidence type="ECO:0000259" key="6">
    <source>
        <dbReference type="SMART" id="SM00244"/>
    </source>
</evidence>
<feature type="domain" description="Band 7" evidence="6">
    <location>
        <begin position="199"/>
        <end position="358"/>
    </location>
</feature>
<name>A0A834RBL5_SARSC</name>
<keyword evidence="3 5" id="KW-0472">Membrane</keyword>
<dbReference type="PRINTS" id="PR00721">
    <property type="entry name" value="STOMATIN"/>
</dbReference>
<keyword evidence="9" id="KW-1185">Reference proteome</keyword>
<feature type="compositionally biased region" description="Basic residues" evidence="4">
    <location>
        <begin position="86"/>
        <end position="99"/>
    </location>
</feature>
<evidence type="ECO:0000256" key="5">
    <source>
        <dbReference type="SAM" id="Phobius"/>
    </source>
</evidence>
<reference evidence="9" key="1">
    <citation type="journal article" date="2020" name="PLoS Negl. Trop. Dis.">
        <title>High-quality nuclear genome for Sarcoptes scabiei-A critical resource for a neglected parasite.</title>
        <authorList>
            <person name="Korhonen P.K."/>
            <person name="Gasser R.B."/>
            <person name="Ma G."/>
            <person name="Wang T."/>
            <person name="Stroehlein A.J."/>
            <person name="Young N.D."/>
            <person name="Ang C.S."/>
            <person name="Fernando D.D."/>
            <person name="Lu H.C."/>
            <person name="Taylor S."/>
            <person name="Reynolds S.L."/>
            <person name="Mofiz E."/>
            <person name="Najaraj S.H."/>
            <person name="Gowda H."/>
            <person name="Madugundu A."/>
            <person name="Renuse S."/>
            <person name="Holt D."/>
            <person name="Pandey A."/>
            <person name="Papenfuss A.T."/>
            <person name="Fischer K."/>
        </authorList>
    </citation>
    <scope>NUCLEOTIDE SEQUENCE [LARGE SCALE GENOMIC DNA]</scope>
</reference>
<dbReference type="EMBL" id="WVUK01000055">
    <property type="protein sequence ID" value="KAF7493504.1"/>
    <property type="molecule type" value="Genomic_DNA"/>
</dbReference>
<dbReference type="InterPro" id="IPR001972">
    <property type="entry name" value="Stomatin_HflK_fam"/>
</dbReference>
<comment type="similarity">
    <text evidence="2">Belongs to the band 7/mec-2 family.</text>
</comment>